<dbReference type="AlphaFoldDB" id="A0A558DGK3"/>
<comment type="similarity">
    <text evidence="1">Belongs to the zinc-containing alcohol dehydrogenase family. Quinone oxidoreductase subfamily.</text>
</comment>
<dbReference type="GO" id="GO:0005829">
    <property type="term" value="C:cytosol"/>
    <property type="evidence" value="ECO:0007669"/>
    <property type="project" value="TreeGrafter"/>
</dbReference>
<dbReference type="Pfam" id="PF00107">
    <property type="entry name" value="ADH_zinc_N"/>
    <property type="match status" value="1"/>
</dbReference>
<dbReference type="Gene3D" id="3.40.50.720">
    <property type="entry name" value="NAD(P)-binding Rossmann-like Domain"/>
    <property type="match status" value="1"/>
</dbReference>
<dbReference type="FunFam" id="3.40.50.720:FF:000053">
    <property type="entry name" value="Quinone oxidoreductase 1"/>
    <property type="match status" value="1"/>
</dbReference>
<reference evidence="7 8" key="1">
    <citation type="submission" date="2019-07" db="EMBL/GenBank/DDBJ databases">
        <title>The pathways for chlorine oxyanion respiration interact through the shared metabolite chlorate.</title>
        <authorList>
            <person name="Barnum T.P."/>
            <person name="Cheng Y."/>
            <person name="Hill K.A."/>
            <person name="Lucas L.N."/>
            <person name="Carlson H.K."/>
            <person name="Coates J.D."/>
        </authorList>
    </citation>
    <scope>NUCLEOTIDE SEQUENCE [LARGE SCALE GENOMIC DNA]</scope>
    <source>
        <strain evidence="7">BK-3</strain>
    </source>
</reference>
<dbReference type="EC" id="1.6.5.5" evidence="4"/>
<keyword evidence="2" id="KW-0521">NADP</keyword>
<dbReference type="InterPro" id="IPR036291">
    <property type="entry name" value="NAD(P)-bd_dom_sf"/>
</dbReference>
<evidence type="ECO:0000256" key="1">
    <source>
        <dbReference type="ARBA" id="ARBA00010371"/>
    </source>
</evidence>
<dbReference type="Proteomes" id="UP000317355">
    <property type="component" value="Unassembled WGS sequence"/>
</dbReference>
<dbReference type="InterPro" id="IPR020843">
    <property type="entry name" value="ER"/>
</dbReference>
<evidence type="ECO:0000256" key="5">
    <source>
        <dbReference type="ARBA" id="ARBA00048980"/>
    </source>
</evidence>
<dbReference type="Gene3D" id="3.90.180.10">
    <property type="entry name" value="Medium-chain alcohol dehydrogenases, catalytic domain"/>
    <property type="match status" value="1"/>
</dbReference>
<dbReference type="GO" id="GO:0035925">
    <property type="term" value="F:mRNA 3'-UTR AU-rich region binding"/>
    <property type="evidence" value="ECO:0007669"/>
    <property type="project" value="TreeGrafter"/>
</dbReference>
<name>A0A558DGK3_9GAMM</name>
<dbReference type="InterPro" id="IPR013149">
    <property type="entry name" value="ADH-like_C"/>
</dbReference>
<protein>
    <recommendedName>
        <fullName evidence="4">NADPH:quinone reductase</fullName>
        <ecNumber evidence="4">1.6.5.5</ecNumber>
    </recommendedName>
</protein>
<comment type="catalytic activity">
    <reaction evidence="5">
        <text>2 a quinone + NADPH + H(+) = 2 a 1,4-benzosemiquinone + NADP(+)</text>
        <dbReference type="Rhea" id="RHEA:14269"/>
        <dbReference type="ChEBI" id="CHEBI:15378"/>
        <dbReference type="ChEBI" id="CHEBI:57783"/>
        <dbReference type="ChEBI" id="CHEBI:58349"/>
        <dbReference type="ChEBI" id="CHEBI:132124"/>
        <dbReference type="ChEBI" id="CHEBI:134225"/>
        <dbReference type="EC" id="1.6.5.5"/>
    </reaction>
</comment>
<evidence type="ECO:0000256" key="3">
    <source>
        <dbReference type="ARBA" id="ARBA00023002"/>
    </source>
</evidence>
<dbReference type="GO" id="GO:0070402">
    <property type="term" value="F:NADPH binding"/>
    <property type="evidence" value="ECO:0007669"/>
    <property type="project" value="TreeGrafter"/>
</dbReference>
<keyword evidence="3" id="KW-0560">Oxidoreductase</keyword>
<evidence type="ECO:0000313" key="7">
    <source>
        <dbReference type="EMBL" id="TVT60157.1"/>
    </source>
</evidence>
<dbReference type="InterPro" id="IPR013154">
    <property type="entry name" value="ADH-like_N"/>
</dbReference>
<gene>
    <name evidence="7" type="ORF">FHK82_00120</name>
</gene>
<dbReference type="InterPro" id="IPR047618">
    <property type="entry name" value="QOR-like"/>
</dbReference>
<dbReference type="SMART" id="SM00829">
    <property type="entry name" value="PKS_ER"/>
    <property type="match status" value="1"/>
</dbReference>
<dbReference type="NCBIfam" id="NF008024">
    <property type="entry name" value="PRK10754.1"/>
    <property type="match status" value="1"/>
</dbReference>
<dbReference type="EMBL" id="VMRY01000001">
    <property type="protein sequence ID" value="TVT60157.1"/>
    <property type="molecule type" value="Genomic_DNA"/>
</dbReference>
<accession>A0A558DGK3</accession>
<dbReference type="Pfam" id="PF08240">
    <property type="entry name" value="ADH_N"/>
    <property type="match status" value="1"/>
</dbReference>
<evidence type="ECO:0000259" key="6">
    <source>
        <dbReference type="SMART" id="SM00829"/>
    </source>
</evidence>
<sequence length="324" mass="34226">MTHAIRIHQYGGPEVLQWEAVSVGAPGKGEVRLRHTAVGLNFIDVYQRTGLYPLGDFPQTLGMEAAGVVEAVGEGVTDLAEGDRVAYAMVLGAYATERLIDASKLVKLPDSLSDETAAAMMLQGMTARYLLKSSYPVQSGDAILVMAAAGGVGTLLTQWANHLGVTVIGCVGSAEKARLAREQGCQHIILYNQEDVAARVRDITGGEGVAAVYDSVGQATLMASLDSLRPTGTLVSFGSASGPITDFNLGLLAQKGSLYVQRPTLGTYVRNRALLTECANDLIDVVVQGIVKVQIGQRYALNDVAQAHEDLEARKTTGATVLLP</sequence>
<comment type="caution">
    <text evidence="7">The sequence shown here is derived from an EMBL/GenBank/DDBJ whole genome shotgun (WGS) entry which is preliminary data.</text>
</comment>
<dbReference type="SUPFAM" id="SSF50129">
    <property type="entry name" value="GroES-like"/>
    <property type="match status" value="1"/>
</dbReference>
<evidence type="ECO:0000256" key="2">
    <source>
        <dbReference type="ARBA" id="ARBA00022857"/>
    </source>
</evidence>
<dbReference type="GO" id="GO:0003960">
    <property type="term" value="F:quinone reductase (NADPH) activity"/>
    <property type="evidence" value="ECO:0007669"/>
    <property type="project" value="UniProtKB-EC"/>
</dbReference>
<dbReference type="STRING" id="1543721.AAY24_10670"/>
<feature type="domain" description="Enoyl reductase (ER)" evidence="6">
    <location>
        <begin position="11"/>
        <end position="322"/>
    </location>
</feature>
<proteinExistence type="inferred from homology"/>
<evidence type="ECO:0000256" key="4">
    <source>
        <dbReference type="ARBA" id="ARBA00038919"/>
    </source>
</evidence>
<dbReference type="CDD" id="cd05286">
    <property type="entry name" value="QOR2"/>
    <property type="match status" value="1"/>
</dbReference>
<dbReference type="InterPro" id="IPR011032">
    <property type="entry name" value="GroES-like_sf"/>
</dbReference>
<organism evidence="7 8">
    <name type="scientific">Sedimenticola thiotaurini</name>
    <dbReference type="NCBI Taxonomy" id="1543721"/>
    <lineage>
        <taxon>Bacteria</taxon>
        <taxon>Pseudomonadati</taxon>
        <taxon>Pseudomonadota</taxon>
        <taxon>Gammaproteobacteria</taxon>
        <taxon>Chromatiales</taxon>
        <taxon>Sedimenticolaceae</taxon>
        <taxon>Sedimenticola</taxon>
    </lineage>
</organism>
<dbReference type="PANTHER" id="PTHR48106:SF13">
    <property type="entry name" value="QUINONE OXIDOREDUCTASE-RELATED"/>
    <property type="match status" value="1"/>
</dbReference>
<dbReference type="PANTHER" id="PTHR48106">
    <property type="entry name" value="QUINONE OXIDOREDUCTASE PIG3-RELATED"/>
    <property type="match status" value="1"/>
</dbReference>
<evidence type="ECO:0000313" key="8">
    <source>
        <dbReference type="Proteomes" id="UP000317355"/>
    </source>
</evidence>
<dbReference type="SUPFAM" id="SSF51735">
    <property type="entry name" value="NAD(P)-binding Rossmann-fold domains"/>
    <property type="match status" value="1"/>
</dbReference>